<feature type="region of interest" description="Disordered" evidence="1">
    <location>
        <begin position="129"/>
        <end position="160"/>
    </location>
</feature>
<evidence type="ECO:0008006" key="4">
    <source>
        <dbReference type="Google" id="ProtNLM"/>
    </source>
</evidence>
<dbReference type="OrthoDB" id="3250441at2759"/>
<dbReference type="Gene3D" id="1.10.510.10">
    <property type="entry name" value="Transferase(Phosphotransferase) domain 1"/>
    <property type="match status" value="1"/>
</dbReference>
<evidence type="ECO:0000313" key="3">
    <source>
        <dbReference type="Proteomes" id="UP000467700"/>
    </source>
</evidence>
<protein>
    <recommendedName>
        <fullName evidence="4">Protein kinase domain-containing protein</fullName>
    </recommendedName>
</protein>
<dbReference type="InterPro" id="IPR011009">
    <property type="entry name" value="Kinase-like_dom_sf"/>
</dbReference>
<gene>
    <name evidence="2" type="ORF">AAE3_LOCUS2686</name>
</gene>
<sequence>MPLKGYCIAIVDCDNGNNIVTLWEAKFSDDAAVADLKESLNRLHMPGRKAIAHSVVYCHPIVRERGHLLPKRRFADKVVIDAAFMEECVIVDDAHELSDVRDKLRGPSEDSVFLFALCSIINTAGTPTFYQRGRDPTKKRRQARAPSEDAKNDALCKTQKPSQDEAIYNGRPHTVTGPSISIFHPIFQTFSQRLSKPFKNTDYDREDFRTANELLQKSAAYYPDETQRQLAIEPLFAHFLGAMVLAPATLHSGQQMFKPDGVLHVQCGPFKTRESGRTKMCSDINEINNGVGLGGCDPMEQAEKDYVLVCTAPELQPLRRVSCMPAFLMAVTGPSVSISGAVYLDGAVIGHFLLVPPTPCKKVPAGYPSYRDQHIGQLVHTFRALRRCLDDLDVCYGQMKPSDFSNYEFLPAPHFKTFTPKNFEPVQLRYIKRLNSRFIRDPRSIFFAEASGGFLQPTRCVVKFTSQYCKEAHELMFNEGVAARLLHCGWEDSVGMYVVITEFLEEPKHASPSPEGLERLRKALETFHRKGFVFGDLRMPNIILDTDGHPRLIDFEWSGREGEVQYPANLNTGAGFPEGVDTCDFITAEHDRVMLKKYEE</sequence>
<evidence type="ECO:0000313" key="2">
    <source>
        <dbReference type="EMBL" id="CAA7260518.1"/>
    </source>
</evidence>
<dbReference type="AlphaFoldDB" id="A0A8S0WWI6"/>
<reference evidence="2 3" key="1">
    <citation type="submission" date="2020-01" db="EMBL/GenBank/DDBJ databases">
        <authorList>
            <person name="Gupta K D."/>
        </authorList>
    </citation>
    <scope>NUCLEOTIDE SEQUENCE [LARGE SCALE GENOMIC DNA]</scope>
</reference>
<name>A0A8S0WWI6_CYCAE</name>
<evidence type="ECO:0000256" key="1">
    <source>
        <dbReference type="SAM" id="MobiDB-lite"/>
    </source>
</evidence>
<dbReference type="EMBL" id="CACVBS010000029">
    <property type="protein sequence ID" value="CAA7260518.1"/>
    <property type="molecule type" value="Genomic_DNA"/>
</dbReference>
<accession>A0A8S0WWI6</accession>
<proteinExistence type="predicted"/>
<comment type="caution">
    <text evidence="2">The sequence shown here is derived from an EMBL/GenBank/DDBJ whole genome shotgun (WGS) entry which is preliminary data.</text>
</comment>
<organism evidence="2 3">
    <name type="scientific">Cyclocybe aegerita</name>
    <name type="common">Black poplar mushroom</name>
    <name type="synonym">Agrocybe aegerita</name>
    <dbReference type="NCBI Taxonomy" id="1973307"/>
    <lineage>
        <taxon>Eukaryota</taxon>
        <taxon>Fungi</taxon>
        <taxon>Dikarya</taxon>
        <taxon>Basidiomycota</taxon>
        <taxon>Agaricomycotina</taxon>
        <taxon>Agaricomycetes</taxon>
        <taxon>Agaricomycetidae</taxon>
        <taxon>Agaricales</taxon>
        <taxon>Agaricineae</taxon>
        <taxon>Bolbitiaceae</taxon>
        <taxon>Cyclocybe</taxon>
    </lineage>
</organism>
<dbReference type="Proteomes" id="UP000467700">
    <property type="component" value="Unassembled WGS sequence"/>
</dbReference>
<dbReference type="SUPFAM" id="SSF56112">
    <property type="entry name" value="Protein kinase-like (PK-like)"/>
    <property type="match status" value="1"/>
</dbReference>
<keyword evidence="3" id="KW-1185">Reference proteome</keyword>